<organism evidence="1 2">
    <name type="scientific">Gigaspora rosea</name>
    <dbReference type="NCBI Taxonomy" id="44941"/>
    <lineage>
        <taxon>Eukaryota</taxon>
        <taxon>Fungi</taxon>
        <taxon>Fungi incertae sedis</taxon>
        <taxon>Mucoromycota</taxon>
        <taxon>Glomeromycotina</taxon>
        <taxon>Glomeromycetes</taxon>
        <taxon>Diversisporales</taxon>
        <taxon>Gigasporaceae</taxon>
        <taxon>Gigaspora</taxon>
    </lineage>
</organism>
<protein>
    <submittedName>
        <fullName evidence="1">Uncharacterized protein</fullName>
    </submittedName>
</protein>
<evidence type="ECO:0000313" key="2">
    <source>
        <dbReference type="Proteomes" id="UP000266673"/>
    </source>
</evidence>
<accession>A0A397UHI4</accession>
<dbReference type="AlphaFoldDB" id="A0A397UHI4"/>
<sequence>MMPYAQKALRSLFNSICKDADLDFASRQISNHSGCKISVQVLKKLVYSDTVVISITQHKTQQELAAYEQPNTVMQQGISGFSDMLKIGQLDCHKTVTNQQEFATQTNTLPKSIQQKILTESSLANISVTESNQINNTNPQERNEILNKFLYGNFQNCIIHLHF</sequence>
<proteinExistence type="predicted"/>
<dbReference type="Proteomes" id="UP000266673">
    <property type="component" value="Unassembled WGS sequence"/>
</dbReference>
<evidence type="ECO:0000313" key="1">
    <source>
        <dbReference type="EMBL" id="RIB09755.1"/>
    </source>
</evidence>
<dbReference type="OrthoDB" id="2434087at2759"/>
<keyword evidence="2" id="KW-1185">Reference proteome</keyword>
<dbReference type="EMBL" id="QKWP01001332">
    <property type="protein sequence ID" value="RIB09755.1"/>
    <property type="molecule type" value="Genomic_DNA"/>
</dbReference>
<gene>
    <name evidence="1" type="ORF">C2G38_2207994</name>
</gene>
<name>A0A397UHI4_9GLOM</name>
<reference evidence="1 2" key="1">
    <citation type="submission" date="2018-06" db="EMBL/GenBank/DDBJ databases">
        <title>Comparative genomics reveals the genomic features of Rhizophagus irregularis, R. cerebriforme, R. diaphanum and Gigaspora rosea, and their symbiotic lifestyle signature.</title>
        <authorList>
            <person name="Morin E."/>
            <person name="San Clemente H."/>
            <person name="Chen E.C.H."/>
            <person name="De La Providencia I."/>
            <person name="Hainaut M."/>
            <person name="Kuo A."/>
            <person name="Kohler A."/>
            <person name="Murat C."/>
            <person name="Tang N."/>
            <person name="Roy S."/>
            <person name="Loubradou J."/>
            <person name="Henrissat B."/>
            <person name="Grigoriev I.V."/>
            <person name="Corradi N."/>
            <person name="Roux C."/>
            <person name="Martin F.M."/>
        </authorList>
    </citation>
    <scope>NUCLEOTIDE SEQUENCE [LARGE SCALE GENOMIC DNA]</scope>
    <source>
        <strain evidence="1 2">DAOM 194757</strain>
    </source>
</reference>
<comment type="caution">
    <text evidence="1">The sequence shown here is derived from an EMBL/GenBank/DDBJ whole genome shotgun (WGS) entry which is preliminary data.</text>
</comment>